<keyword evidence="5" id="KW-0560">Oxidoreductase</keyword>
<dbReference type="SUPFAM" id="SSF53223">
    <property type="entry name" value="Aminoacid dehydrogenase-like, N-terminal domain"/>
    <property type="match status" value="1"/>
</dbReference>
<dbReference type="NCBIfam" id="NF001311">
    <property type="entry name" value="PRK00258.1-3"/>
    <property type="match status" value="1"/>
</dbReference>
<protein>
    <submittedName>
        <fullName evidence="5">Shikimate dehydrogenase</fullName>
        <ecNumber evidence="5">1.1.1.25</ecNumber>
    </submittedName>
</protein>
<dbReference type="InterPro" id="IPR036291">
    <property type="entry name" value="NAD(P)-bd_dom_sf"/>
</dbReference>
<dbReference type="OrthoDB" id="9776868at2"/>
<evidence type="ECO:0000256" key="1">
    <source>
        <dbReference type="ARBA" id="ARBA00004871"/>
    </source>
</evidence>
<dbReference type="GO" id="GO:0009423">
    <property type="term" value="P:chorismate biosynthetic process"/>
    <property type="evidence" value="ECO:0007669"/>
    <property type="project" value="TreeGrafter"/>
</dbReference>
<comment type="pathway">
    <text evidence="1">Metabolic intermediate biosynthesis; chorismate biosynthesis; chorismate from D-erythrose 4-phosphate and phosphoenolpyruvate: step 4/7.</text>
</comment>
<keyword evidence="2" id="KW-0028">Amino-acid biosynthesis</keyword>
<comment type="caution">
    <text evidence="5">The sequence shown here is derived from an EMBL/GenBank/DDBJ whole genome shotgun (WGS) entry which is preliminary data.</text>
</comment>
<gene>
    <name evidence="5" type="ORF">D5H78_05765</name>
</gene>
<evidence type="ECO:0000256" key="2">
    <source>
        <dbReference type="ARBA" id="ARBA00023141"/>
    </source>
</evidence>
<dbReference type="EC" id="1.1.1.25" evidence="5"/>
<dbReference type="SUPFAM" id="SSF51735">
    <property type="entry name" value="NAD(P)-binding Rossmann-fold domains"/>
    <property type="match status" value="1"/>
</dbReference>
<dbReference type="PANTHER" id="PTHR21089:SF1">
    <property type="entry name" value="BIFUNCTIONAL 3-DEHYDROQUINATE DEHYDRATASE_SHIKIMATE DEHYDROGENASE, CHLOROPLASTIC"/>
    <property type="match status" value="1"/>
</dbReference>
<evidence type="ECO:0000259" key="4">
    <source>
        <dbReference type="Pfam" id="PF18317"/>
    </source>
</evidence>
<dbReference type="GO" id="GO:0005829">
    <property type="term" value="C:cytosol"/>
    <property type="evidence" value="ECO:0007669"/>
    <property type="project" value="TreeGrafter"/>
</dbReference>
<keyword evidence="6" id="KW-1185">Reference proteome</keyword>
<feature type="domain" description="Shikimate dehydrogenase substrate binding N-terminal" evidence="3">
    <location>
        <begin position="13"/>
        <end position="94"/>
    </location>
</feature>
<accession>A0A3A3Z4X5</accession>
<name>A0A3A3Z4X5_9ACTN</name>
<keyword evidence="2" id="KW-0057">Aromatic amino acid biosynthesis</keyword>
<dbReference type="Gene3D" id="3.40.50.720">
    <property type="entry name" value="NAD(P)-binding Rossmann-like Domain"/>
    <property type="match status" value="1"/>
</dbReference>
<reference evidence="5 6" key="1">
    <citation type="submission" date="2018-09" db="EMBL/GenBank/DDBJ databases">
        <title>YIM 75000 draft genome.</title>
        <authorList>
            <person name="Tang S."/>
            <person name="Feng Y."/>
        </authorList>
    </citation>
    <scope>NUCLEOTIDE SEQUENCE [LARGE SCALE GENOMIC DNA]</scope>
    <source>
        <strain evidence="5 6">YIM 75000</strain>
    </source>
</reference>
<dbReference type="InterPro" id="IPR013708">
    <property type="entry name" value="Shikimate_DH-bd_N"/>
</dbReference>
<dbReference type="InterPro" id="IPR022893">
    <property type="entry name" value="Shikimate_DH_fam"/>
</dbReference>
<evidence type="ECO:0000259" key="3">
    <source>
        <dbReference type="Pfam" id="PF08501"/>
    </source>
</evidence>
<dbReference type="InterPro" id="IPR046346">
    <property type="entry name" value="Aminoacid_DH-like_N_sf"/>
</dbReference>
<dbReference type="GO" id="GO:0004764">
    <property type="term" value="F:shikimate 3-dehydrogenase (NADP+) activity"/>
    <property type="evidence" value="ECO:0007669"/>
    <property type="project" value="UniProtKB-EC"/>
</dbReference>
<evidence type="ECO:0000313" key="6">
    <source>
        <dbReference type="Proteomes" id="UP000265614"/>
    </source>
</evidence>
<dbReference type="Proteomes" id="UP000265614">
    <property type="component" value="Unassembled WGS sequence"/>
</dbReference>
<dbReference type="InterPro" id="IPR041121">
    <property type="entry name" value="SDH_C"/>
</dbReference>
<dbReference type="Gene3D" id="3.40.50.10860">
    <property type="entry name" value="Leucine Dehydrogenase, chain A, domain 1"/>
    <property type="match status" value="1"/>
</dbReference>
<dbReference type="EMBL" id="QZEZ01000002">
    <property type="protein sequence ID" value="RJK96778.1"/>
    <property type="molecule type" value="Genomic_DNA"/>
</dbReference>
<feature type="domain" description="SDH C-terminal" evidence="4">
    <location>
        <begin position="242"/>
        <end position="274"/>
    </location>
</feature>
<organism evidence="5 6">
    <name type="scientific">Vallicoccus soli</name>
    <dbReference type="NCBI Taxonomy" id="2339232"/>
    <lineage>
        <taxon>Bacteria</taxon>
        <taxon>Bacillati</taxon>
        <taxon>Actinomycetota</taxon>
        <taxon>Actinomycetes</taxon>
        <taxon>Motilibacterales</taxon>
        <taxon>Vallicoccaceae</taxon>
        <taxon>Vallicoccus</taxon>
    </lineage>
</organism>
<dbReference type="GO" id="GO:0009073">
    <property type="term" value="P:aromatic amino acid family biosynthetic process"/>
    <property type="evidence" value="ECO:0007669"/>
    <property type="project" value="UniProtKB-KW"/>
</dbReference>
<evidence type="ECO:0000313" key="5">
    <source>
        <dbReference type="EMBL" id="RJK96778.1"/>
    </source>
</evidence>
<dbReference type="PANTHER" id="PTHR21089">
    <property type="entry name" value="SHIKIMATE DEHYDROGENASE"/>
    <property type="match status" value="1"/>
</dbReference>
<dbReference type="GO" id="GO:0050661">
    <property type="term" value="F:NADP binding"/>
    <property type="evidence" value="ECO:0007669"/>
    <property type="project" value="TreeGrafter"/>
</dbReference>
<dbReference type="Pfam" id="PF18317">
    <property type="entry name" value="SDH_C"/>
    <property type="match status" value="1"/>
</dbReference>
<dbReference type="Pfam" id="PF08501">
    <property type="entry name" value="Shikimate_dh_N"/>
    <property type="match status" value="1"/>
</dbReference>
<proteinExistence type="predicted"/>
<dbReference type="AlphaFoldDB" id="A0A3A3Z4X5"/>
<dbReference type="GO" id="GO:0019632">
    <property type="term" value="P:shikimate metabolic process"/>
    <property type="evidence" value="ECO:0007669"/>
    <property type="project" value="TreeGrafter"/>
</dbReference>
<sequence length="282" mass="28260">MAGPAGRRVRAGVLGSPVAHSLSPVLHRAAYAQLGLDWSYDAHDVPAGGLAGFLDALGPDWAGLSVTMPLKREALDLVDWASPGARDVEAVNTVLLSRGRRLGSNTDVPGMLAALAEAGTTSAASGTVLGGGATARSALGALRDLGVARATVVARRPAAVQELAPTARRLGLGLVPAPWDPAALGDALGADVVVAAVPGEAAAALAAAVPPRPGTLLDVAYDPWPTSLAAAWERAGGAVRGGLDLLVHQAVLQVGLMTGRDAPGRLLPVMRAAAEEALAARA</sequence>